<dbReference type="InterPro" id="IPR020476">
    <property type="entry name" value="Nudix_hydrolase"/>
</dbReference>
<organism evidence="7 8">
    <name type="scientific">Glycomyces paridis</name>
    <dbReference type="NCBI Taxonomy" id="2126555"/>
    <lineage>
        <taxon>Bacteria</taxon>
        <taxon>Bacillati</taxon>
        <taxon>Actinomycetota</taxon>
        <taxon>Actinomycetes</taxon>
        <taxon>Glycomycetales</taxon>
        <taxon>Glycomycetaceae</taxon>
        <taxon>Glycomyces</taxon>
    </lineage>
</organism>
<comment type="caution">
    <text evidence="7">The sequence shown here is derived from an EMBL/GenBank/DDBJ whole genome shotgun (WGS) entry which is preliminary data.</text>
</comment>
<dbReference type="SUPFAM" id="SSF55811">
    <property type="entry name" value="Nudix"/>
    <property type="match status" value="1"/>
</dbReference>
<evidence type="ECO:0000313" key="8">
    <source>
        <dbReference type="Proteomes" id="UP000305792"/>
    </source>
</evidence>
<dbReference type="PROSITE" id="PS51462">
    <property type="entry name" value="NUDIX"/>
    <property type="match status" value="1"/>
</dbReference>
<evidence type="ECO:0000313" key="7">
    <source>
        <dbReference type="EMBL" id="THV26682.1"/>
    </source>
</evidence>
<dbReference type="InterPro" id="IPR015797">
    <property type="entry name" value="NUDIX_hydrolase-like_dom_sf"/>
</dbReference>
<sequence length="181" mass="19838">MSEETGPRRCARVIVVDEHDRVLLLHSSGFVTPESEFFVSVGGGIDPGETAAEAAARELFEETGLRVEPDALVGPIGHTVGTWWLGHEDHVFFLLRTNRFEVRFDWLEACEIGELTGSAWLTVDELRAVDAGVFPVPIADLAERVVGGDIPSAPVELAWVNWRGDNKRYPLSTPDTIEGTA</sequence>
<gene>
    <name evidence="7" type="ORF">E9998_16945</name>
</gene>
<keyword evidence="3 5" id="KW-0378">Hydrolase</keyword>
<dbReference type="PRINTS" id="PR00502">
    <property type="entry name" value="NUDIXFAMILY"/>
</dbReference>
<dbReference type="EMBL" id="STGX01000013">
    <property type="protein sequence ID" value="THV26682.1"/>
    <property type="molecule type" value="Genomic_DNA"/>
</dbReference>
<dbReference type="PROSITE" id="PS00893">
    <property type="entry name" value="NUDIX_BOX"/>
    <property type="match status" value="1"/>
</dbReference>
<dbReference type="GO" id="GO:0016787">
    <property type="term" value="F:hydrolase activity"/>
    <property type="evidence" value="ECO:0007669"/>
    <property type="project" value="UniProtKB-KW"/>
</dbReference>
<evidence type="ECO:0000256" key="4">
    <source>
        <dbReference type="ARBA" id="ARBA00022842"/>
    </source>
</evidence>
<dbReference type="PANTHER" id="PTHR43046:SF12">
    <property type="entry name" value="GDP-MANNOSE MANNOSYL HYDROLASE"/>
    <property type="match status" value="1"/>
</dbReference>
<dbReference type="RefSeq" id="WP_136530879.1">
    <property type="nucleotide sequence ID" value="NZ_STGX01000013.1"/>
</dbReference>
<protein>
    <submittedName>
        <fullName evidence="7">NUDIX domain-containing protein</fullName>
    </submittedName>
</protein>
<comment type="cofactor">
    <cofactor evidence="1">
        <name>Mg(2+)</name>
        <dbReference type="ChEBI" id="CHEBI:18420"/>
    </cofactor>
</comment>
<evidence type="ECO:0000256" key="2">
    <source>
        <dbReference type="ARBA" id="ARBA00005582"/>
    </source>
</evidence>
<evidence type="ECO:0000256" key="3">
    <source>
        <dbReference type="ARBA" id="ARBA00022801"/>
    </source>
</evidence>
<dbReference type="InterPro" id="IPR000086">
    <property type="entry name" value="NUDIX_hydrolase_dom"/>
</dbReference>
<evidence type="ECO:0000256" key="1">
    <source>
        <dbReference type="ARBA" id="ARBA00001946"/>
    </source>
</evidence>
<dbReference type="AlphaFoldDB" id="A0A4S8PBZ5"/>
<evidence type="ECO:0000259" key="6">
    <source>
        <dbReference type="PROSITE" id="PS51462"/>
    </source>
</evidence>
<reference evidence="7 8" key="1">
    <citation type="journal article" date="2018" name="Int. J. Syst. Evol. Microbiol.">
        <title>Glycomyces paridis sp. nov., isolated from the medicinal plant Paris polyphylla.</title>
        <authorList>
            <person name="Fang X.M."/>
            <person name="Bai J.L."/>
            <person name="Su J."/>
            <person name="Zhao L.L."/>
            <person name="Liu H.Y."/>
            <person name="Ma B.P."/>
            <person name="Zhang Y.Q."/>
            <person name="Yu L.Y."/>
        </authorList>
    </citation>
    <scope>NUCLEOTIDE SEQUENCE [LARGE SCALE GENOMIC DNA]</scope>
    <source>
        <strain evidence="7 8">CPCC 204357</strain>
    </source>
</reference>
<comment type="similarity">
    <text evidence="2 5">Belongs to the Nudix hydrolase family.</text>
</comment>
<accession>A0A4S8PBZ5</accession>
<name>A0A4S8PBZ5_9ACTN</name>
<dbReference type="Gene3D" id="3.90.79.10">
    <property type="entry name" value="Nucleoside Triphosphate Pyrophosphohydrolase"/>
    <property type="match status" value="1"/>
</dbReference>
<dbReference type="Pfam" id="PF00293">
    <property type="entry name" value="NUDIX"/>
    <property type="match status" value="1"/>
</dbReference>
<evidence type="ECO:0000256" key="5">
    <source>
        <dbReference type="RuleBase" id="RU003476"/>
    </source>
</evidence>
<dbReference type="OrthoDB" id="3214694at2"/>
<keyword evidence="4" id="KW-0460">Magnesium</keyword>
<dbReference type="PANTHER" id="PTHR43046">
    <property type="entry name" value="GDP-MANNOSE MANNOSYL HYDROLASE"/>
    <property type="match status" value="1"/>
</dbReference>
<proteinExistence type="inferred from homology"/>
<feature type="domain" description="Nudix hydrolase" evidence="6">
    <location>
        <begin position="6"/>
        <end position="144"/>
    </location>
</feature>
<dbReference type="InterPro" id="IPR020084">
    <property type="entry name" value="NUDIX_hydrolase_CS"/>
</dbReference>
<dbReference type="Proteomes" id="UP000305792">
    <property type="component" value="Unassembled WGS sequence"/>
</dbReference>
<keyword evidence="8" id="KW-1185">Reference proteome</keyword>